<dbReference type="AlphaFoldDB" id="A2FYX5"/>
<organism evidence="1 2">
    <name type="scientific">Trichomonas vaginalis (strain ATCC PRA-98 / G3)</name>
    <dbReference type="NCBI Taxonomy" id="412133"/>
    <lineage>
        <taxon>Eukaryota</taxon>
        <taxon>Metamonada</taxon>
        <taxon>Parabasalia</taxon>
        <taxon>Trichomonadida</taxon>
        <taxon>Trichomonadidae</taxon>
        <taxon>Trichomonas</taxon>
    </lineage>
</organism>
<evidence type="ECO:0000313" key="2">
    <source>
        <dbReference type="Proteomes" id="UP000001542"/>
    </source>
</evidence>
<reference evidence="1" key="2">
    <citation type="journal article" date="2007" name="Science">
        <title>Draft genome sequence of the sexually transmitted pathogen Trichomonas vaginalis.</title>
        <authorList>
            <person name="Carlton J.M."/>
            <person name="Hirt R.P."/>
            <person name="Silva J.C."/>
            <person name="Delcher A.L."/>
            <person name="Schatz M."/>
            <person name="Zhao Q."/>
            <person name="Wortman J.R."/>
            <person name="Bidwell S.L."/>
            <person name="Alsmark U.C.M."/>
            <person name="Besteiro S."/>
            <person name="Sicheritz-Ponten T."/>
            <person name="Noel C.J."/>
            <person name="Dacks J.B."/>
            <person name="Foster P.G."/>
            <person name="Simillion C."/>
            <person name="Van de Peer Y."/>
            <person name="Miranda-Saavedra D."/>
            <person name="Barton G.J."/>
            <person name="Westrop G.D."/>
            <person name="Mueller S."/>
            <person name="Dessi D."/>
            <person name="Fiori P.L."/>
            <person name="Ren Q."/>
            <person name="Paulsen I."/>
            <person name="Zhang H."/>
            <person name="Bastida-Corcuera F.D."/>
            <person name="Simoes-Barbosa A."/>
            <person name="Brown M.T."/>
            <person name="Hayes R.D."/>
            <person name="Mukherjee M."/>
            <person name="Okumura C.Y."/>
            <person name="Schneider R."/>
            <person name="Smith A.J."/>
            <person name="Vanacova S."/>
            <person name="Villalvazo M."/>
            <person name="Haas B.J."/>
            <person name="Pertea M."/>
            <person name="Feldblyum T.V."/>
            <person name="Utterback T.R."/>
            <person name="Shu C.L."/>
            <person name="Osoegawa K."/>
            <person name="de Jong P.J."/>
            <person name="Hrdy I."/>
            <person name="Horvathova L."/>
            <person name="Zubacova Z."/>
            <person name="Dolezal P."/>
            <person name="Malik S.B."/>
            <person name="Logsdon J.M. Jr."/>
            <person name="Henze K."/>
            <person name="Gupta A."/>
            <person name="Wang C.C."/>
            <person name="Dunne R.L."/>
            <person name="Upcroft J.A."/>
            <person name="Upcroft P."/>
            <person name="White O."/>
            <person name="Salzberg S.L."/>
            <person name="Tang P."/>
            <person name="Chiu C.-H."/>
            <person name="Lee Y.-S."/>
            <person name="Embley T.M."/>
            <person name="Coombs G.H."/>
            <person name="Mottram J.C."/>
            <person name="Tachezy J."/>
            <person name="Fraser-Liggett C.M."/>
            <person name="Johnson P.J."/>
        </authorList>
    </citation>
    <scope>NUCLEOTIDE SEQUENCE [LARGE SCALE GENOMIC DNA]</scope>
    <source>
        <strain evidence="1">G3</strain>
    </source>
</reference>
<protein>
    <submittedName>
        <fullName evidence="1">Uncharacterized protein</fullName>
    </submittedName>
</protein>
<name>A2FYX5_TRIV3</name>
<reference evidence="1" key="1">
    <citation type="submission" date="2006-10" db="EMBL/GenBank/DDBJ databases">
        <authorList>
            <person name="Amadeo P."/>
            <person name="Zhao Q."/>
            <person name="Wortman J."/>
            <person name="Fraser-Liggett C."/>
            <person name="Carlton J."/>
        </authorList>
    </citation>
    <scope>NUCLEOTIDE SEQUENCE</scope>
    <source>
        <strain evidence="1">G3</strain>
    </source>
</reference>
<gene>
    <name evidence="1" type="ORF">TVAG_171250</name>
</gene>
<dbReference type="RefSeq" id="XP_001302826.1">
    <property type="nucleotide sequence ID" value="XM_001302825.1"/>
</dbReference>
<dbReference type="Proteomes" id="UP000001542">
    <property type="component" value="Unassembled WGS sequence"/>
</dbReference>
<dbReference type="KEGG" id="tva:75646220"/>
<dbReference type="VEuPathDB" id="TrichDB:TVAG_171250"/>
<accession>A2FYX5</accession>
<proteinExistence type="predicted"/>
<dbReference type="VEuPathDB" id="TrichDB:TVAGG3_0240420"/>
<sequence length="190" mass="21278">MISLIDCVSTPTVNDMIWNGGGNTSISNYNSTNNYVTSSPGFYFGNSFGRATASFVNVLLGTATLNAIVYSDSDCLLKYSNFYKNKVNDDTQWFLCFKVGTSSVDHCVFANNTAKTFEYTQLSVSYCSFDQNSFSSIPSSIPYKGSYSFVVNTECHMLKQDNCNKKYSCVSKYFNMNYLLSSFSIFILFL</sequence>
<keyword evidence="2" id="KW-1185">Reference proteome</keyword>
<dbReference type="InParanoid" id="A2FYX5"/>
<evidence type="ECO:0000313" key="1">
    <source>
        <dbReference type="EMBL" id="EAX89896.1"/>
    </source>
</evidence>
<dbReference type="EMBL" id="DS114156">
    <property type="protein sequence ID" value="EAX89896.1"/>
    <property type="molecule type" value="Genomic_DNA"/>
</dbReference>